<keyword evidence="3" id="KW-1185">Reference proteome</keyword>
<comment type="caution">
    <text evidence="2">The sequence shown here is derived from an EMBL/GenBank/DDBJ whole genome shotgun (WGS) entry which is preliminary data.</text>
</comment>
<accession>A0AAV4GRU9</accession>
<feature type="region of interest" description="Disordered" evidence="1">
    <location>
        <begin position="1"/>
        <end position="24"/>
    </location>
</feature>
<proteinExistence type="predicted"/>
<protein>
    <submittedName>
        <fullName evidence="2">Uncharacterized protein</fullName>
    </submittedName>
</protein>
<sequence>MDEDLKNDNEDRNQNSTAAFYSQTRTDISTNYNNQVSETDTTRVYELSKVNAHRVAMVTFFYCFPTRAGFIYFLDVYATPESPASRDHLAKHLKRHLATAKRHFPDKDGVITVTFDLNLSKDMITSSLDEHGIRETLPGQEDFQNLYERATRIHCPK</sequence>
<gene>
    <name evidence="2" type="ORF">ElyMa_002509000</name>
</gene>
<evidence type="ECO:0000313" key="2">
    <source>
        <dbReference type="EMBL" id="GFR88097.1"/>
    </source>
</evidence>
<evidence type="ECO:0000256" key="1">
    <source>
        <dbReference type="SAM" id="MobiDB-lite"/>
    </source>
</evidence>
<evidence type="ECO:0000313" key="3">
    <source>
        <dbReference type="Proteomes" id="UP000762676"/>
    </source>
</evidence>
<organism evidence="2 3">
    <name type="scientific">Elysia marginata</name>
    <dbReference type="NCBI Taxonomy" id="1093978"/>
    <lineage>
        <taxon>Eukaryota</taxon>
        <taxon>Metazoa</taxon>
        <taxon>Spiralia</taxon>
        <taxon>Lophotrochozoa</taxon>
        <taxon>Mollusca</taxon>
        <taxon>Gastropoda</taxon>
        <taxon>Heterobranchia</taxon>
        <taxon>Euthyneura</taxon>
        <taxon>Panpulmonata</taxon>
        <taxon>Sacoglossa</taxon>
        <taxon>Placobranchoidea</taxon>
        <taxon>Plakobranchidae</taxon>
        <taxon>Elysia</taxon>
    </lineage>
</organism>
<feature type="compositionally biased region" description="Polar residues" evidence="1">
    <location>
        <begin position="14"/>
        <end position="24"/>
    </location>
</feature>
<dbReference type="EMBL" id="BMAT01005135">
    <property type="protein sequence ID" value="GFR88097.1"/>
    <property type="molecule type" value="Genomic_DNA"/>
</dbReference>
<name>A0AAV4GRU9_9GAST</name>
<dbReference type="Proteomes" id="UP000762676">
    <property type="component" value="Unassembled WGS sequence"/>
</dbReference>
<reference evidence="2 3" key="1">
    <citation type="journal article" date="2021" name="Elife">
        <title>Chloroplast acquisition without the gene transfer in kleptoplastic sea slugs, Plakobranchus ocellatus.</title>
        <authorList>
            <person name="Maeda T."/>
            <person name="Takahashi S."/>
            <person name="Yoshida T."/>
            <person name="Shimamura S."/>
            <person name="Takaki Y."/>
            <person name="Nagai Y."/>
            <person name="Toyoda A."/>
            <person name="Suzuki Y."/>
            <person name="Arimoto A."/>
            <person name="Ishii H."/>
            <person name="Satoh N."/>
            <person name="Nishiyama T."/>
            <person name="Hasebe M."/>
            <person name="Maruyama T."/>
            <person name="Minagawa J."/>
            <person name="Obokata J."/>
            <person name="Shigenobu S."/>
        </authorList>
    </citation>
    <scope>NUCLEOTIDE SEQUENCE [LARGE SCALE GENOMIC DNA]</scope>
</reference>
<feature type="compositionally biased region" description="Basic and acidic residues" evidence="1">
    <location>
        <begin position="1"/>
        <end position="13"/>
    </location>
</feature>
<dbReference type="AlphaFoldDB" id="A0AAV4GRU9"/>